<reference evidence="2 3" key="1">
    <citation type="submission" date="2017-02" db="EMBL/GenBank/DDBJ databases">
        <title>Complete genome sequences of Mycobacterium kansasii strains isolated from rhesus macaques.</title>
        <authorList>
            <person name="Panda A."/>
            <person name="Nagaraj S."/>
            <person name="Zhao X."/>
            <person name="Tettelin H."/>
            <person name="Detolla L.J."/>
        </authorList>
    </citation>
    <scope>NUCLEOTIDE SEQUENCE [LARGE SCALE GENOMIC DNA]</scope>
    <source>
        <strain evidence="2 3">11-3813</strain>
    </source>
</reference>
<name>A0A1V3WZK3_MYCKA</name>
<feature type="region of interest" description="Disordered" evidence="1">
    <location>
        <begin position="1"/>
        <end position="83"/>
    </location>
</feature>
<feature type="compositionally biased region" description="Gly residues" evidence="1">
    <location>
        <begin position="39"/>
        <end position="54"/>
    </location>
</feature>
<dbReference type="AlphaFoldDB" id="A0A1V3WZK3"/>
<organism evidence="2 3">
    <name type="scientific">Mycobacterium kansasii</name>
    <dbReference type="NCBI Taxonomy" id="1768"/>
    <lineage>
        <taxon>Bacteria</taxon>
        <taxon>Bacillati</taxon>
        <taxon>Actinomycetota</taxon>
        <taxon>Actinomycetes</taxon>
        <taxon>Mycobacteriales</taxon>
        <taxon>Mycobacteriaceae</taxon>
        <taxon>Mycobacterium</taxon>
    </lineage>
</organism>
<evidence type="ECO:0000313" key="2">
    <source>
        <dbReference type="EMBL" id="OOK72337.1"/>
    </source>
</evidence>
<dbReference type="Proteomes" id="UP000189229">
    <property type="component" value="Unassembled WGS sequence"/>
</dbReference>
<feature type="compositionally biased region" description="Polar residues" evidence="1">
    <location>
        <begin position="74"/>
        <end position="83"/>
    </location>
</feature>
<dbReference type="EMBL" id="MVBM01000005">
    <property type="protein sequence ID" value="OOK72337.1"/>
    <property type="molecule type" value="Genomic_DNA"/>
</dbReference>
<evidence type="ECO:0000256" key="1">
    <source>
        <dbReference type="SAM" id="MobiDB-lite"/>
    </source>
</evidence>
<proteinExistence type="predicted"/>
<gene>
    <name evidence="2" type="ORF">BZL30_5887</name>
</gene>
<accession>A0A1V3WZK3</accession>
<protein>
    <submittedName>
        <fullName evidence="2">FHA containing domain protein</fullName>
    </submittedName>
</protein>
<sequence length="83" mass="7624">MVAVGAQRRCAVGSAGQHLRAGAGRRAWSPGPGRTRTGTSGGTTGGVGGGGGPSSGSFVFSGGGGTPSAGLGVPTTTQLPSGA</sequence>
<feature type="compositionally biased region" description="Low complexity" evidence="1">
    <location>
        <begin position="29"/>
        <end position="38"/>
    </location>
</feature>
<evidence type="ECO:0000313" key="3">
    <source>
        <dbReference type="Proteomes" id="UP000189229"/>
    </source>
</evidence>
<comment type="caution">
    <text evidence="2">The sequence shown here is derived from an EMBL/GenBank/DDBJ whole genome shotgun (WGS) entry which is preliminary data.</text>
</comment>